<proteinExistence type="predicted"/>
<evidence type="ECO:0000313" key="2">
    <source>
        <dbReference type="Proteomes" id="UP000799538"/>
    </source>
</evidence>
<dbReference type="EMBL" id="ML992503">
    <property type="protein sequence ID" value="KAF2225602.1"/>
    <property type="molecule type" value="Genomic_DNA"/>
</dbReference>
<accession>A0A6A6GIN8</accession>
<dbReference type="OrthoDB" id="185373at2759"/>
<dbReference type="InterPro" id="IPR011990">
    <property type="entry name" value="TPR-like_helical_dom_sf"/>
</dbReference>
<dbReference type="Proteomes" id="UP000799538">
    <property type="component" value="Unassembled WGS sequence"/>
</dbReference>
<sequence>MIFHRFLRSSLTSLTVERITRLSWPAVRSTTRAAWVAAPSKGLVVSQRRWLETKASNRRPRKLDVSVLLTEPIDPAAKATVESRLERLPKQHQLVQEVESCLAASNEKDAIRLVRLAPPRIEHAKPWNQIIAHVMSQGGLTGGLVLYDYLKTNGPARDVYTLSIVLKGLTRKPVTRWQIDRAVDIFWRDVATHEQWKRNPYVNNAALEVCARGFDLPNALKIYEAIAQEGPGAADIVTYDILFRALRLDVQRHPDNSPAIRKALQDNFRDSDRIWSIVWAKCRSGEIEMNCRVISAYLLVLDLHRDLHQWDTAIALKIVDLVVSIFSLPRSRTNEEKGSPTARRSIFRTPYQSKDPEFARLTPNRWIATVTLGNLAVLDLDVGAGYPSSQSYFEIFTKDFNIWPSSEMRLAYLAALARERESGAALQVMKTWHADLALGGAQLEVPGRQHYKLALLACAGAQGRHRSGRIRGREAVRHAREIIRLLHDPESPQHAYCWTLYLYICLVSQDTTVIYQSLTDLSAHVVGMQRYLESTGAINPRAEDPWGSRPAKARSFATDVEELLRFQAAMLEVFKNNNFSEILRQDLRTEEIHNIDSWHSARTKWLRERGLGNPVPRVDFKSDGATEATKVMRDDVRHDPISVWKSLVMWAATLATRTSAKHHPTV</sequence>
<protein>
    <submittedName>
        <fullName evidence="1">Uncharacterized protein</fullName>
    </submittedName>
</protein>
<reference evidence="2" key="1">
    <citation type="journal article" date="2020" name="Stud. Mycol.">
        <title>101 Dothideomycetes genomes: A test case for predicting lifestyles and emergence of pathogens.</title>
        <authorList>
            <person name="Haridas S."/>
            <person name="Albert R."/>
            <person name="Binder M."/>
            <person name="Bloem J."/>
            <person name="LaButti K."/>
            <person name="Salamov A."/>
            <person name="Andreopoulos B."/>
            <person name="Baker S."/>
            <person name="Barry K."/>
            <person name="Bills G."/>
            <person name="Bluhm B."/>
            <person name="Cannon C."/>
            <person name="Castanera R."/>
            <person name="Culley D."/>
            <person name="Daum C."/>
            <person name="Ezra D."/>
            <person name="Gonzalez J."/>
            <person name="Henrissat B."/>
            <person name="Kuo A."/>
            <person name="Liang C."/>
            <person name="Lipzen A."/>
            <person name="Lutzoni F."/>
            <person name="Magnuson J."/>
            <person name="Mondo S."/>
            <person name="Nolan M."/>
            <person name="Ohm R."/>
            <person name="Pangilinan J."/>
            <person name="Park H.-J."/>
            <person name="Ramirez L."/>
            <person name="Alfaro M."/>
            <person name="Sun H."/>
            <person name="Tritt A."/>
            <person name="Yoshinaga Y."/>
            <person name="Zwiers L.-H."/>
            <person name="Turgeon B."/>
            <person name="Goodwin S."/>
            <person name="Spatafora J."/>
            <person name="Crous P."/>
            <person name="Grigoriev I."/>
        </authorList>
    </citation>
    <scope>NUCLEOTIDE SEQUENCE [LARGE SCALE GENOMIC DNA]</scope>
    <source>
        <strain evidence="2">CECT 20119</strain>
    </source>
</reference>
<keyword evidence="2" id="KW-1185">Reference proteome</keyword>
<dbReference type="AlphaFoldDB" id="A0A6A6GIN8"/>
<organism evidence="1 2">
    <name type="scientific">Elsinoe ampelina</name>
    <dbReference type="NCBI Taxonomy" id="302913"/>
    <lineage>
        <taxon>Eukaryota</taxon>
        <taxon>Fungi</taxon>
        <taxon>Dikarya</taxon>
        <taxon>Ascomycota</taxon>
        <taxon>Pezizomycotina</taxon>
        <taxon>Dothideomycetes</taxon>
        <taxon>Dothideomycetidae</taxon>
        <taxon>Myriangiales</taxon>
        <taxon>Elsinoaceae</taxon>
        <taxon>Elsinoe</taxon>
    </lineage>
</organism>
<evidence type="ECO:0000313" key="1">
    <source>
        <dbReference type="EMBL" id="KAF2225602.1"/>
    </source>
</evidence>
<dbReference type="Gene3D" id="1.25.40.10">
    <property type="entry name" value="Tetratricopeptide repeat domain"/>
    <property type="match status" value="1"/>
</dbReference>
<name>A0A6A6GIN8_9PEZI</name>
<gene>
    <name evidence="1" type="ORF">BDZ85DRAFT_68698</name>
</gene>